<comment type="function">
    <text evidence="5">Involved in transvection phenomena (= synapsis-dependent gene expression), where the synaptic pairing of chromosomes carrying genes with which zeste interacts influences the expression of these genes. Zeste binds to DNA and stimulates transcription from a nearby promoter.</text>
</comment>
<evidence type="ECO:0000256" key="1">
    <source>
        <dbReference type="ARBA" id="ARBA00011764"/>
    </source>
</evidence>
<evidence type="ECO:0000259" key="6">
    <source>
        <dbReference type="Pfam" id="PF13873"/>
    </source>
</evidence>
<organism evidence="7 8">
    <name type="scientific">Aquatica leii</name>
    <dbReference type="NCBI Taxonomy" id="1421715"/>
    <lineage>
        <taxon>Eukaryota</taxon>
        <taxon>Metazoa</taxon>
        <taxon>Ecdysozoa</taxon>
        <taxon>Arthropoda</taxon>
        <taxon>Hexapoda</taxon>
        <taxon>Insecta</taxon>
        <taxon>Pterygota</taxon>
        <taxon>Neoptera</taxon>
        <taxon>Endopterygota</taxon>
        <taxon>Coleoptera</taxon>
        <taxon>Polyphaga</taxon>
        <taxon>Elateriformia</taxon>
        <taxon>Elateroidea</taxon>
        <taxon>Lampyridae</taxon>
        <taxon>Luciolinae</taxon>
        <taxon>Aquatica</taxon>
    </lineage>
</organism>
<reference evidence="8" key="1">
    <citation type="submission" date="2023-01" db="EMBL/GenBank/DDBJ databases">
        <title>Key to firefly adult light organ development and bioluminescence: homeobox transcription factors regulate luciferase expression and transportation to peroxisome.</title>
        <authorList>
            <person name="Fu X."/>
        </authorList>
    </citation>
    <scope>NUCLEOTIDE SEQUENCE [LARGE SCALE GENOMIC DNA]</scope>
</reference>
<dbReference type="Pfam" id="PF13873">
    <property type="entry name" value="Myb_DNA-bind_5"/>
    <property type="match status" value="1"/>
</dbReference>
<dbReference type="Proteomes" id="UP001353858">
    <property type="component" value="Unassembled WGS sequence"/>
</dbReference>
<proteinExistence type="predicted"/>
<keyword evidence="4" id="KW-0804">Transcription</keyword>
<dbReference type="EMBL" id="JARPUR010000002">
    <property type="protein sequence ID" value="KAK4882302.1"/>
    <property type="molecule type" value="Genomic_DNA"/>
</dbReference>
<evidence type="ECO:0000313" key="7">
    <source>
        <dbReference type="EMBL" id="KAK4882302.1"/>
    </source>
</evidence>
<comment type="subunit">
    <text evidence="1">Self-associates forming complexes of several hundred monomers.</text>
</comment>
<keyword evidence="8" id="KW-1185">Reference proteome</keyword>
<sequence>MTDTKITAVQKENLISFMEDHSDFAEGKLLGVDGRKVRAALWEILATQLNSCDGPKKSTTKWQRVWIDLKNKV</sequence>
<accession>A0AAN7SHX7</accession>
<dbReference type="InterPro" id="IPR028002">
    <property type="entry name" value="Myb_DNA-bind_5"/>
</dbReference>
<gene>
    <name evidence="7" type="ORF">RN001_005621</name>
</gene>
<keyword evidence="3" id="KW-0805">Transcription regulation</keyword>
<protein>
    <recommendedName>
        <fullName evidence="2">Regulatory protein zeste</fullName>
    </recommendedName>
</protein>
<name>A0AAN7SHX7_9COLE</name>
<dbReference type="AlphaFoldDB" id="A0AAN7SHX7"/>
<evidence type="ECO:0000256" key="5">
    <source>
        <dbReference type="ARBA" id="ARBA00025466"/>
    </source>
</evidence>
<evidence type="ECO:0000256" key="3">
    <source>
        <dbReference type="ARBA" id="ARBA00023015"/>
    </source>
</evidence>
<evidence type="ECO:0000313" key="8">
    <source>
        <dbReference type="Proteomes" id="UP001353858"/>
    </source>
</evidence>
<comment type="caution">
    <text evidence="7">The sequence shown here is derived from an EMBL/GenBank/DDBJ whole genome shotgun (WGS) entry which is preliminary data.</text>
</comment>
<feature type="domain" description="Myb/SANT-like DNA-binding" evidence="6">
    <location>
        <begin position="7"/>
        <end position="72"/>
    </location>
</feature>
<evidence type="ECO:0000256" key="2">
    <source>
        <dbReference type="ARBA" id="ARBA00016807"/>
    </source>
</evidence>
<evidence type="ECO:0000256" key="4">
    <source>
        <dbReference type="ARBA" id="ARBA00023163"/>
    </source>
</evidence>